<proteinExistence type="predicted"/>
<protein>
    <submittedName>
        <fullName evidence="1">Uncharacterized protein</fullName>
    </submittedName>
</protein>
<keyword evidence="2" id="KW-1185">Reference proteome</keyword>
<dbReference type="EMBL" id="CM044707">
    <property type="protein sequence ID" value="KAI5654165.1"/>
    <property type="molecule type" value="Genomic_DNA"/>
</dbReference>
<reference evidence="2" key="1">
    <citation type="journal article" date="2023" name="Nat. Plants">
        <title>Single-cell RNA sequencing provides a high-resolution roadmap for understanding the multicellular compartmentation of specialized metabolism.</title>
        <authorList>
            <person name="Sun S."/>
            <person name="Shen X."/>
            <person name="Li Y."/>
            <person name="Li Y."/>
            <person name="Wang S."/>
            <person name="Li R."/>
            <person name="Zhang H."/>
            <person name="Shen G."/>
            <person name="Guo B."/>
            <person name="Wei J."/>
            <person name="Xu J."/>
            <person name="St-Pierre B."/>
            <person name="Chen S."/>
            <person name="Sun C."/>
        </authorList>
    </citation>
    <scope>NUCLEOTIDE SEQUENCE [LARGE SCALE GENOMIC DNA]</scope>
</reference>
<evidence type="ECO:0000313" key="1">
    <source>
        <dbReference type="EMBL" id="KAI5654165.1"/>
    </source>
</evidence>
<name>A0ACC0A0W4_CATRO</name>
<dbReference type="Proteomes" id="UP001060085">
    <property type="component" value="Linkage Group LG07"/>
</dbReference>
<organism evidence="1 2">
    <name type="scientific">Catharanthus roseus</name>
    <name type="common">Madagascar periwinkle</name>
    <name type="synonym">Vinca rosea</name>
    <dbReference type="NCBI Taxonomy" id="4058"/>
    <lineage>
        <taxon>Eukaryota</taxon>
        <taxon>Viridiplantae</taxon>
        <taxon>Streptophyta</taxon>
        <taxon>Embryophyta</taxon>
        <taxon>Tracheophyta</taxon>
        <taxon>Spermatophyta</taxon>
        <taxon>Magnoliopsida</taxon>
        <taxon>eudicotyledons</taxon>
        <taxon>Gunneridae</taxon>
        <taxon>Pentapetalae</taxon>
        <taxon>asterids</taxon>
        <taxon>lamiids</taxon>
        <taxon>Gentianales</taxon>
        <taxon>Apocynaceae</taxon>
        <taxon>Rauvolfioideae</taxon>
        <taxon>Vinceae</taxon>
        <taxon>Catharanthinae</taxon>
        <taxon>Catharanthus</taxon>
    </lineage>
</organism>
<accession>A0ACC0A0W4</accession>
<evidence type="ECO:0000313" key="2">
    <source>
        <dbReference type="Proteomes" id="UP001060085"/>
    </source>
</evidence>
<comment type="caution">
    <text evidence="1">The sequence shown here is derived from an EMBL/GenBank/DDBJ whole genome shotgun (WGS) entry which is preliminary data.</text>
</comment>
<sequence>MVRPGGRRGDDDLGPVMDWTGQVEGRTVIASSRGLKGRHSTFDILSTPTPFASGMYYDTGARVPLLNHHIYRLALVLLSYHTAHTLWCHMIYIYIYMDLHIYHLSPHPHYMIPISMVQEPMNEFSGPGRKLGAEFQDQMVGAVPTDSSYNTHECTAIDYSVCSSDPFVRKDFGDIGTEGSRNKRPDKTRDVSTQTQRKKAKSCDWELTGPADGGPIDPKLIPSYGGHVSGRIWLGQERSMLKSRSRYIMIAVIQSDLGIMYSGGGINGQELFDVATDPHGRLSFSDRAACYIQYFLGNSLFNDKSGNVIPTKLWPLVKNV</sequence>
<gene>
    <name evidence="1" type="ORF">M9H77_31352</name>
</gene>